<name>X1RLQ0_9ZZZZ</name>
<accession>X1RLQ0</accession>
<organism evidence="1">
    <name type="scientific">marine sediment metagenome</name>
    <dbReference type="NCBI Taxonomy" id="412755"/>
    <lineage>
        <taxon>unclassified sequences</taxon>
        <taxon>metagenomes</taxon>
        <taxon>ecological metagenomes</taxon>
    </lineage>
</organism>
<dbReference type="EMBL" id="BARW01000409">
    <property type="protein sequence ID" value="GAI64095.1"/>
    <property type="molecule type" value="Genomic_DNA"/>
</dbReference>
<protein>
    <recommendedName>
        <fullName evidence="2">CBM11 domain-containing protein</fullName>
    </recommendedName>
</protein>
<proteinExistence type="predicted"/>
<comment type="caution">
    <text evidence="1">The sequence shown here is derived from an EMBL/GenBank/DDBJ whole genome shotgun (WGS) entry which is preliminary data.</text>
</comment>
<reference evidence="1" key="1">
    <citation type="journal article" date="2014" name="Front. Microbiol.">
        <title>High frequency of phylogenetically diverse reductive dehalogenase-homologous genes in deep subseafloor sedimentary metagenomes.</title>
        <authorList>
            <person name="Kawai M."/>
            <person name="Futagami T."/>
            <person name="Toyoda A."/>
            <person name="Takaki Y."/>
            <person name="Nishi S."/>
            <person name="Hori S."/>
            <person name="Arai W."/>
            <person name="Tsubouchi T."/>
            <person name="Morono Y."/>
            <person name="Uchiyama I."/>
            <person name="Ito T."/>
            <person name="Fujiyama A."/>
            <person name="Inagaki F."/>
            <person name="Takami H."/>
        </authorList>
    </citation>
    <scope>NUCLEOTIDE SEQUENCE</scope>
    <source>
        <strain evidence="1">Expedition CK06-06</strain>
    </source>
</reference>
<evidence type="ECO:0000313" key="1">
    <source>
        <dbReference type="EMBL" id="GAI64095.1"/>
    </source>
</evidence>
<evidence type="ECO:0008006" key="2">
    <source>
        <dbReference type="Google" id="ProtNLM"/>
    </source>
</evidence>
<gene>
    <name evidence="1" type="ORF">S12H4_01878</name>
</gene>
<sequence>MFVEIDDGVGVSVSPAYTGNGAWQKLRVTRPLSSNATKLDLILRCKPDPNAGSTFMAFFDSTKLE</sequence>
<dbReference type="AlphaFoldDB" id="X1RLQ0"/>